<evidence type="ECO:0000256" key="3">
    <source>
        <dbReference type="ARBA" id="ARBA00022898"/>
    </source>
</evidence>
<organism evidence="7 8">
    <name type="scientific">Metarhizium album (strain ARSEF 1941)</name>
    <dbReference type="NCBI Taxonomy" id="1081103"/>
    <lineage>
        <taxon>Eukaryota</taxon>
        <taxon>Fungi</taxon>
        <taxon>Dikarya</taxon>
        <taxon>Ascomycota</taxon>
        <taxon>Pezizomycotina</taxon>
        <taxon>Sordariomycetes</taxon>
        <taxon>Hypocreomycetidae</taxon>
        <taxon>Hypocreales</taxon>
        <taxon>Clavicipitaceae</taxon>
        <taxon>Metarhizium</taxon>
    </lineage>
</organism>
<comment type="caution">
    <text evidence="7">The sequence shown here is derived from an EMBL/GenBank/DDBJ whole genome shotgun (WGS) entry which is preliminary data.</text>
</comment>
<dbReference type="EMBL" id="AZHE01000010">
    <property type="protein sequence ID" value="KHN97623.1"/>
    <property type="molecule type" value="Genomic_DNA"/>
</dbReference>
<evidence type="ECO:0000256" key="5">
    <source>
        <dbReference type="PIRSR" id="PIRSR017617-1"/>
    </source>
</evidence>
<dbReference type="GO" id="GO:0006567">
    <property type="term" value="P:L-threonine catabolic process"/>
    <property type="evidence" value="ECO:0007669"/>
    <property type="project" value="TreeGrafter"/>
</dbReference>
<dbReference type="InterPro" id="IPR015421">
    <property type="entry name" value="PyrdxlP-dep_Trfase_major"/>
</dbReference>
<dbReference type="PIRSF" id="PIRSF017617">
    <property type="entry name" value="Thr_aldolase"/>
    <property type="match status" value="1"/>
</dbReference>
<dbReference type="NCBIfam" id="NF041359">
    <property type="entry name" value="GntG_guanitoxin"/>
    <property type="match status" value="1"/>
</dbReference>
<reference evidence="7 8" key="1">
    <citation type="journal article" date="2014" name="Proc. Natl. Acad. Sci. U.S.A.">
        <title>Trajectory and genomic determinants of fungal-pathogen speciation and host adaptation.</title>
        <authorList>
            <person name="Hu X."/>
            <person name="Xiao G."/>
            <person name="Zheng P."/>
            <person name="Shang Y."/>
            <person name="Su Y."/>
            <person name="Zhang X."/>
            <person name="Liu X."/>
            <person name="Zhan S."/>
            <person name="St Leger R.J."/>
            <person name="Wang C."/>
        </authorList>
    </citation>
    <scope>NUCLEOTIDE SEQUENCE [LARGE SCALE GENOMIC DNA]</scope>
    <source>
        <strain evidence="7 8">ARSEF 1941</strain>
    </source>
</reference>
<protein>
    <submittedName>
        <fullName evidence="7">Alanine racemase</fullName>
    </submittedName>
</protein>
<evidence type="ECO:0000256" key="1">
    <source>
        <dbReference type="ARBA" id="ARBA00001933"/>
    </source>
</evidence>
<evidence type="ECO:0000256" key="2">
    <source>
        <dbReference type="ARBA" id="ARBA00006966"/>
    </source>
</evidence>
<dbReference type="RefSeq" id="XP_040678689.1">
    <property type="nucleotide sequence ID" value="XM_040823436.1"/>
</dbReference>
<dbReference type="PANTHER" id="PTHR48097">
    <property type="entry name" value="L-THREONINE ALDOLASE-RELATED"/>
    <property type="match status" value="1"/>
</dbReference>
<comment type="similarity">
    <text evidence="2">Belongs to the threonine aldolase family.</text>
</comment>
<dbReference type="InterPro" id="IPR001597">
    <property type="entry name" value="ArAA_b-elim_lyase/Thr_aldolase"/>
</dbReference>
<evidence type="ECO:0000313" key="8">
    <source>
        <dbReference type="Proteomes" id="UP000030816"/>
    </source>
</evidence>
<dbReference type="FunFam" id="3.40.640.10:FF:000030">
    <property type="entry name" value="Low-specificity L-threonine aldolase"/>
    <property type="match status" value="1"/>
</dbReference>
<dbReference type="GO" id="GO:0006545">
    <property type="term" value="P:glycine biosynthetic process"/>
    <property type="evidence" value="ECO:0007669"/>
    <property type="project" value="TreeGrafter"/>
</dbReference>
<comment type="cofactor">
    <cofactor evidence="1">
        <name>pyridoxal 5'-phosphate</name>
        <dbReference type="ChEBI" id="CHEBI:597326"/>
    </cofactor>
</comment>
<dbReference type="GO" id="GO:0005829">
    <property type="term" value="C:cytosol"/>
    <property type="evidence" value="ECO:0007669"/>
    <property type="project" value="TreeGrafter"/>
</dbReference>
<keyword evidence="8" id="KW-1185">Reference proteome</keyword>
<dbReference type="STRING" id="1081103.A0A0B2WU79"/>
<sequence>MAATTASAEEGGKGRTCGTLCDAASTDSRKRENNWEQPGPAAFDFRSDIMTTPTARMLDAIAAATLLDDDFRQDPTTLGLESWVAELTGKEAGLFVVSGTMGNLLSVRTHLQGPPHSVMCDHRSHMVTHEAGGVASLCGAMVQTVEPANGRYLTLEDLARKLNRGALVTDCPTRLISLECPLGGVVMPLSECRRISSWAREHGVLMHLDGARLWEAVAAGAGSLEEYCACFDSISLCFSKGLGAPIGSIVVGSQAFRERARWLRKSIGGGMRQAGVVCSAARVAVEDTFLGRKLEGAHARARQIARVWEGHGGRLLYPVETNMVWLDVDAAGMSEQEFVDKGEAFGLKLMGRRLVVHYQIGEEAIRRLEDLFRSCLVWTE</sequence>
<proteinExistence type="inferred from homology"/>
<evidence type="ECO:0000259" key="6">
    <source>
        <dbReference type="Pfam" id="PF01212"/>
    </source>
</evidence>
<dbReference type="GeneID" id="63739093"/>
<dbReference type="Gene3D" id="3.40.640.10">
    <property type="entry name" value="Type I PLP-dependent aspartate aminotransferase-like (Major domain)"/>
    <property type="match status" value="1"/>
</dbReference>
<dbReference type="AlphaFoldDB" id="A0A0B2WU79"/>
<dbReference type="Pfam" id="PF01212">
    <property type="entry name" value="Beta_elim_lyase"/>
    <property type="match status" value="1"/>
</dbReference>
<name>A0A0B2WU79_METAS</name>
<keyword evidence="3" id="KW-0663">Pyridoxal phosphate</keyword>
<keyword evidence="4" id="KW-0456">Lyase</keyword>
<feature type="domain" description="Aromatic amino acid beta-eliminating lyase/threonine aldolase" evidence="6">
    <location>
        <begin position="44"/>
        <end position="330"/>
    </location>
</feature>
<gene>
    <name evidence="7" type="ORF">MAM_04638</name>
</gene>
<dbReference type="OrthoDB" id="10261951at2759"/>
<dbReference type="Gene3D" id="3.90.1150.10">
    <property type="entry name" value="Aspartate Aminotransferase, domain 1"/>
    <property type="match status" value="1"/>
</dbReference>
<dbReference type="GO" id="GO:0008732">
    <property type="term" value="F:L-allo-threonine aldolase activity"/>
    <property type="evidence" value="ECO:0007669"/>
    <property type="project" value="TreeGrafter"/>
</dbReference>
<feature type="modified residue" description="N6-(pyridoxal phosphate)lysine" evidence="5">
    <location>
        <position position="240"/>
    </location>
</feature>
<dbReference type="Proteomes" id="UP000030816">
    <property type="component" value="Unassembled WGS sequence"/>
</dbReference>
<accession>A0A0B2WU79</accession>
<dbReference type="PANTHER" id="PTHR48097:SF9">
    <property type="entry name" value="L-THREONINE ALDOLASE"/>
    <property type="match status" value="1"/>
</dbReference>
<dbReference type="InterPro" id="IPR015424">
    <property type="entry name" value="PyrdxlP-dep_Trfase"/>
</dbReference>
<dbReference type="InterPro" id="IPR023603">
    <property type="entry name" value="Low_specificity_L-TA-like"/>
</dbReference>
<dbReference type="HOGENOM" id="CLU_029381_1_0_1"/>
<evidence type="ECO:0000313" key="7">
    <source>
        <dbReference type="EMBL" id="KHN97623.1"/>
    </source>
</evidence>
<dbReference type="SUPFAM" id="SSF53383">
    <property type="entry name" value="PLP-dependent transferases"/>
    <property type="match status" value="1"/>
</dbReference>
<evidence type="ECO:0000256" key="4">
    <source>
        <dbReference type="ARBA" id="ARBA00023239"/>
    </source>
</evidence>
<dbReference type="InterPro" id="IPR015422">
    <property type="entry name" value="PyrdxlP-dep_Trfase_small"/>
</dbReference>